<evidence type="ECO:0000256" key="1">
    <source>
        <dbReference type="SAM" id="MobiDB-lite"/>
    </source>
</evidence>
<reference evidence="2 3" key="1">
    <citation type="submission" date="2019-10" db="EMBL/GenBank/DDBJ databases">
        <title>Evaluation of single-gene subtyping targets for Pseudomonas.</title>
        <authorList>
            <person name="Reichler S.J."/>
            <person name="Orsi R.H."/>
            <person name="Wiedmann M."/>
            <person name="Martin N.H."/>
            <person name="Murphy S.I."/>
        </authorList>
    </citation>
    <scope>NUCLEOTIDE SEQUENCE [LARGE SCALE GENOMIC DNA]</scope>
    <source>
        <strain evidence="2 3">FSL R10-3254</strain>
    </source>
</reference>
<comment type="caution">
    <text evidence="2">The sequence shown here is derived from an EMBL/GenBank/DDBJ whole genome shotgun (WGS) entry which is preliminary data.</text>
</comment>
<dbReference type="EMBL" id="WIWI01000035">
    <property type="protein sequence ID" value="MQT90318.1"/>
    <property type="molecule type" value="Genomic_DNA"/>
</dbReference>
<proteinExistence type="predicted"/>
<feature type="compositionally biased region" description="Basic and acidic residues" evidence="1">
    <location>
        <begin position="38"/>
        <end position="48"/>
    </location>
</feature>
<gene>
    <name evidence="2" type="ORF">GHO39_14425</name>
</gene>
<evidence type="ECO:0000313" key="3">
    <source>
        <dbReference type="Proteomes" id="UP000489190"/>
    </source>
</evidence>
<feature type="region of interest" description="Disordered" evidence="1">
    <location>
        <begin position="1"/>
        <end position="60"/>
    </location>
</feature>
<name>A0A7X2C4A7_9PSED</name>
<accession>A0A7X2C4A7</accession>
<dbReference type="AlphaFoldDB" id="A0A7X2C4A7"/>
<protein>
    <recommendedName>
        <fullName evidence="4">Stability/partitioning determinant</fullName>
    </recommendedName>
</protein>
<organism evidence="2 3">
    <name type="scientific">Pseudomonas helleri</name>
    <dbReference type="NCBI Taxonomy" id="1608996"/>
    <lineage>
        <taxon>Bacteria</taxon>
        <taxon>Pseudomonadati</taxon>
        <taxon>Pseudomonadota</taxon>
        <taxon>Gammaproteobacteria</taxon>
        <taxon>Pseudomonadales</taxon>
        <taxon>Pseudomonadaceae</taxon>
        <taxon>Pseudomonas</taxon>
    </lineage>
</organism>
<dbReference type="RefSeq" id="WP_153328970.1">
    <property type="nucleotide sequence ID" value="NZ_WIWI01000035.1"/>
</dbReference>
<dbReference type="Proteomes" id="UP000489190">
    <property type="component" value="Unassembled WGS sequence"/>
</dbReference>
<evidence type="ECO:0008006" key="4">
    <source>
        <dbReference type="Google" id="ProtNLM"/>
    </source>
</evidence>
<evidence type="ECO:0000313" key="2">
    <source>
        <dbReference type="EMBL" id="MQT90318.1"/>
    </source>
</evidence>
<sequence>MANLSKLKSKLGTPPSLDEASPNLNAPELAPVAQPEPQDVKVRRDGRSARRTNRTMPFATRISPEFDERLRDIAARDGLLLVEVLERALDAYEASVSIR</sequence>